<sequence>MGEAGTVVASGLRERRKRETRARLGDVAARLFAEHGYDEVSISDVARAAAVSDQTVYNYFPTKPDLVFDRADEVLERIRAAVAERGAPQSPADAMRAVVLEDIDRYVEEDPALARGEFPAQCRLSTVLRRRALEFYSDATTAVAAELAGTGMDSMTRRAQAAALVAVVQQTTEAIGDAVLTGADREATRTRLTKASMAALDHLSAWWRTELTDQPPSR</sequence>
<evidence type="ECO:0000313" key="6">
    <source>
        <dbReference type="EMBL" id="AZZ51880.1"/>
    </source>
</evidence>
<dbReference type="GO" id="GO:0000976">
    <property type="term" value="F:transcription cis-regulatory region binding"/>
    <property type="evidence" value="ECO:0007669"/>
    <property type="project" value="TreeGrafter"/>
</dbReference>
<dbReference type="EMBL" id="CP028137">
    <property type="protein sequence ID" value="AZZ51880.1"/>
    <property type="molecule type" value="Genomic_DNA"/>
</dbReference>
<reference evidence="6 7" key="1">
    <citation type="submission" date="2018-03" db="EMBL/GenBank/DDBJ databases">
        <title>Bacteriophage NCPPB3778 and a type I-E CRISPR drive the evolution of the US Biological Select Agent, Rathayibacter toxicus.</title>
        <authorList>
            <person name="Davis E.W.II."/>
            <person name="Tabima J.F."/>
            <person name="Weisberg A.J."/>
            <person name="Dantas Lopes L."/>
            <person name="Wiseman M.S."/>
            <person name="Wiseman M.S."/>
            <person name="Pupko T."/>
            <person name="Belcher M.S."/>
            <person name="Sechler A.J."/>
            <person name="Tancos M.A."/>
            <person name="Schroeder B.K."/>
            <person name="Murray T.D."/>
            <person name="Luster D.G."/>
            <person name="Schneider W.L."/>
            <person name="Rogers E."/>
            <person name="Andreote F.D."/>
            <person name="Grunwald N.J."/>
            <person name="Putnam M.L."/>
            <person name="Chang J.H."/>
        </authorList>
    </citation>
    <scope>NUCLEOTIDE SEQUENCE [LARGE SCALE GENOMIC DNA]</scope>
    <source>
        <strain evidence="6 7">DSM 15932</strain>
    </source>
</reference>
<dbReference type="PRINTS" id="PR00455">
    <property type="entry name" value="HTHTETR"/>
</dbReference>
<dbReference type="PANTHER" id="PTHR30055:SF234">
    <property type="entry name" value="HTH-TYPE TRANSCRIPTIONAL REGULATOR BETI"/>
    <property type="match status" value="1"/>
</dbReference>
<dbReference type="AlphaFoldDB" id="A0A3T0SZX8"/>
<dbReference type="Proteomes" id="UP000285317">
    <property type="component" value="Chromosome"/>
</dbReference>
<dbReference type="KEGG" id="rfs:C1I64_07335"/>
<dbReference type="Gene3D" id="1.10.357.10">
    <property type="entry name" value="Tetracycline Repressor, domain 2"/>
    <property type="match status" value="1"/>
</dbReference>
<evidence type="ECO:0000256" key="3">
    <source>
        <dbReference type="ARBA" id="ARBA00023163"/>
    </source>
</evidence>
<accession>A0A3T0SZX8</accession>
<keyword evidence="3" id="KW-0804">Transcription</keyword>
<gene>
    <name evidence="6" type="ORF">C1I64_07335</name>
</gene>
<dbReference type="InterPro" id="IPR050109">
    <property type="entry name" value="HTH-type_TetR-like_transc_reg"/>
</dbReference>
<dbReference type="PANTHER" id="PTHR30055">
    <property type="entry name" value="HTH-TYPE TRANSCRIPTIONAL REGULATOR RUTR"/>
    <property type="match status" value="1"/>
</dbReference>
<evidence type="ECO:0000256" key="1">
    <source>
        <dbReference type="ARBA" id="ARBA00023015"/>
    </source>
</evidence>
<feature type="domain" description="HTH tetR-type" evidence="5">
    <location>
        <begin position="18"/>
        <end position="78"/>
    </location>
</feature>
<keyword evidence="2 4" id="KW-0238">DNA-binding</keyword>
<dbReference type="PROSITE" id="PS50977">
    <property type="entry name" value="HTH_TETR_2"/>
    <property type="match status" value="1"/>
</dbReference>
<keyword evidence="1" id="KW-0805">Transcription regulation</keyword>
<dbReference type="GO" id="GO:0003700">
    <property type="term" value="F:DNA-binding transcription factor activity"/>
    <property type="evidence" value="ECO:0007669"/>
    <property type="project" value="TreeGrafter"/>
</dbReference>
<dbReference type="InterPro" id="IPR009057">
    <property type="entry name" value="Homeodomain-like_sf"/>
</dbReference>
<dbReference type="SUPFAM" id="SSF46689">
    <property type="entry name" value="Homeodomain-like"/>
    <property type="match status" value="1"/>
</dbReference>
<evidence type="ECO:0000256" key="2">
    <source>
        <dbReference type="ARBA" id="ARBA00023125"/>
    </source>
</evidence>
<evidence type="ECO:0000259" key="5">
    <source>
        <dbReference type="PROSITE" id="PS50977"/>
    </source>
</evidence>
<protein>
    <submittedName>
        <fullName evidence="6">TetR/AcrR family transcriptional regulator</fullName>
    </submittedName>
</protein>
<evidence type="ECO:0000313" key="7">
    <source>
        <dbReference type="Proteomes" id="UP000285317"/>
    </source>
</evidence>
<proteinExistence type="predicted"/>
<feature type="DNA-binding region" description="H-T-H motif" evidence="4">
    <location>
        <begin position="41"/>
        <end position="60"/>
    </location>
</feature>
<organism evidence="6 7">
    <name type="scientific">Rathayibacter festucae DSM 15932</name>
    <dbReference type="NCBI Taxonomy" id="1328866"/>
    <lineage>
        <taxon>Bacteria</taxon>
        <taxon>Bacillati</taxon>
        <taxon>Actinomycetota</taxon>
        <taxon>Actinomycetes</taxon>
        <taxon>Micrococcales</taxon>
        <taxon>Microbacteriaceae</taxon>
        <taxon>Rathayibacter</taxon>
    </lineage>
</organism>
<evidence type="ECO:0000256" key="4">
    <source>
        <dbReference type="PROSITE-ProRule" id="PRU00335"/>
    </source>
</evidence>
<dbReference type="Pfam" id="PF00440">
    <property type="entry name" value="TetR_N"/>
    <property type="match status" value="1"/>
</dbReference>
<name>A0A3T0SZX8_9MICO</name>
<dbReference type="InterPro" id="IPR001647">
    <property type="entry name" value="HTH_TetR"/>
</dbReference>